<organism evidence="1 2">
    <name type="scientific">Xylaria grammica</name>
    <dbReference type="NCBI Taxonomy" id="363999"/>
    <lineage>
        <taxon>Eukaryota</taxon>
        <taxon>Fungi</taxon>
        <taxon>Dikarya</taxon>
        <taxon>Ascomycota</taxon>
        <taxon>Pezizomycotina</taxon>
        <taxon>Sordariomycetes</taxon>
        <taxon>Xylariomycetidae</taxon>
        <taxon>Xylariales</taxon>
        <taxon>Xylariaceae</taxon>
        <taxon>Xylaria</taxon>
    </lineage>
</organism>
<name>A0A439CXL1_9PEZI</name>
<comment type="caution">
    <text evidence="1">The sequence shown here is derived from an EMBL/GenBank/DDBJ whole genome shotgun (WGS) entry which is preliminary data.</text>
</comment>
<evidence type="ECO:0000313" key="1">
    <source>
        <dbReference type="EMBL" id="RWA06954.1"/>
    </source>
</evidence>
<reference evidence="1 2" key="1">
    <citation type="submission" date="2018-12" db="EMBL/GenBank/DDBJ databases">
        <title>Draft genome sequence of Xylaria grammica IHI A82.</title>
        <authorList>
            <person name="Buettner E."/>
            <person name="Kellner H."/>
        </authorList>
    </citation>
    <scope>NUCLEOTIDE SEQUENCE [LARGE SCALE GENOMIC DNA]</scope>
    <source>
        <strain evidence="1 2">IHI A82</strain>
    </source>
</reference>
<evidence type="ECO:0000313" key="2">
    <source>
        <dbReference type="Proteomes" id="UP000286045"/>
    </source>
</evidence>
<dbReference type="AlphaFoldDB" id="A0A439CXL1"/>
<keyword evidence="2" id="KW-1185">Reference proteome</keyword>
<dbReference type="Proteomes" id="UP000286045">
    <property type="component" value="Unassembled WGS sequence"/>
</dbReference>
<accession>A0A439CXL1</accession>
<proteinExistence type="predicted"/>
<protein>
    <submittedName>
        <fullName evidence="1">Uncharacterized protein</fullName>
    </submittedName>
</protein>
<gene>
    <name evidence="1" type="ORF">EKO27_g8154</name>
</gene>
<sequence>MTSQTELILLIIRDFEEKRRQFHTIIGHSWRRRPSTEIAAIADGLDECLTFTRSGMENSTSAEEYEMVEGMIDELEHMYYQTKNAWVRKTRIEYQLMLRIREIQHV</sequence>
<dbReference type="EMBL" id="RYZI01000294">
    <property type="protein sequence ID" value="RWA06954.1"/>
    <property type="molecule type" value="Genomic_DNA"/>
</dbReference>